<dbReference type="PRINTS" id="PR00633">
    <property type="entry name" value="RCCNDNSATION"/>
</dbReference>
<dbReference type="Pfam" id="PF13540">
    <property type="entry name" value="RCC1_2"/>
    <property type="match status" value="3"/>
</dbReference>
<dbReference type="InterPro" id="IPR000408">
    <property type="entry name" value="Reg_chr_condens"/>
</dbReference>
<feature type="domain" description="RCC1-like" evidence="5">
    <location>
        <begin position="117"/>
        <end position="409"/>
    </location>
</feature>
<dbReference type="PANTHER" id="PTHR45982:SF1">
    <property type="entry name" value="REGULATOR OF CHROMOSOME CONDENSATION"/>
    <property type="match status" value="1"/>
</dbReference>
<dbReference type="OrthoDB" id="238206at2"/>
<evidence type="ECO:0000259" key="4">
    <source>
        <dbReference type="Pfam" id="PF01833"/>
    </source>
</evidence>
<sequence length="802" mass="82117">MKQMVALFLVSLFLVGCDNSGSADSVAEVSQNLPIVNNMLPAKLLSGDEVTLTGYNLVNATITLNGAPVDVIEQSTYALTFMAPDWPAGQYSLEITNSDGTSQLDVEYGTVLLNTGSVSINTSHACALMDDGTIQCWGSNNSGQLGNGSTEETSSSSVLVSGITNAIDVKVGGGFSCALLEDASVACWGSNDSGQLGNGSSVDYSATPVAVTGIDNATAISLGISHACALLEDKTAVCWGVNRFGQLGSNEAPEEATPVTVSGLADISMLSAGYQSSCAVLTDGTAKCWGYNHVGQLGDGTTASSSVPVTVTGITDASAISIGDRASCALIADGTVKCWGADWDGTLGDGVDETESTVPVVVSGLTTATSISLAYRHACSVLEDGSAVCWGSNTDGELGNSSIAESFVPISVPELTDIESIVAGNNVTCARLNSGQINCWGDNSSGQLGQGAADTFPLSIVDGITDAMAIDTLYSNTCVLKEDGTVACWGENVYGQFLNGTTDKVIAPITLDGFINITEIGVGAFSVCALTESREVKCAGRNIEGQLGDGTNDNATETAVTVSGLNDATSVISGAGYSCAIKADGSLVCWGYNLDGRLGNGTTENSNVPVPVTGLTNVAKVALHFNSCAILEAGTVYCWGDDYGSTPVLIDGITDAIDIDIASSHSCVLLSDGHVKCWSDSYGNGSGQLGDGTDISSSTPVDVLDVDDAVSVELGINSSCAVNADETVKCWGDLYYENSGVSTETTSTAIEFLEGVADLSMGSSHRCARYLDGAVACWGKNDDGQLGSGENNDVITPVFLSN</sequence>
<feature type="chain" id="PRO_5020222797" evidence="3">
    <location>
        <begin position="24"/>
        <end position="802"/>
    </location>
</feature>
<accession>A0A4V2UJD9</accession>
<dbReference type="SUPFAM" id="SSF50985">
    <property type="entry name" value="RCC1/BLIP-II"/>
    <property type="match status" value="3"/>
</dbReference>
<evidence type="ECO:0000256" key="1">
    <source>
        <dbReference type="ARBA" id="ARBA00022658"/>
    </source>
</evidence>
<evidence type="ECO:0000313" key="7">
    <source>
        <dbReference type="Proteomes" id="UP000295793"/>
    </source>
</evidence>
<keyword evidence="1" id="KW-0344">Guanine-nucleotide releasing factor</keyword>
<dbReference type="GO" id="GO:0005737">
    <property type="term" value="C:cytoplasm"/>
    <property type="evidence" value="ECO:0007669"/>
    <property type="project" value="TreeGrafter"/>
</dbReference>
<evidence type="ECO:0000256" key="3">
    <source>
        <dbReference type="SAM" id="SignalP"/>
    </source>
</evidence>
<reference evidence="6 7" key="1">
    <citation type="submission" date="2019-03" db="EMBL/GenBank/DDBJ databases">
        <title>Genomic Encyclopedia of Archaeal and Bacterial Type Strains, Phase II (KMG-II): from individual species to whole genera.</title>
        <authorList>
            <person name="Goeker M."/>
        </authorList>
    </citation>
    <scope>NUCLEOTIDE SEQUENCE [LARGE SCALE GENOMIC DNA]</scope>
    <source>
        <strain evidence="6 7">DSM 15388</strain>
    </source>
</reference>
<dbReference type="PROSITE" id="PS50012">
    <property type="entry name" value="RCC1_3"/>
    <property type="match status" value="8"/>
</dbReference>
<keyword evidence="2" id="KW-0677">Repeat</keyword>
<dbReference type="Proteomes" id="UP000295793">
    <property type="component" value="Unassembled WGS sequence"/>
</dbReference>
<evidence type="ECO:0000313" key="6">
    <source>
        <dbReference type="EMBL" id="TCS39780.1"/>
    </source>
</evidence>
<dbReference type="GO" id="GO:0005085">
    <property type="term" value="F:guanyl-nucleotide exchange factor activity"/>
    <property type="evidence" value="ECO:0007669"/>
    <property type="project" value="TreeGrafter"/>
</dbReference>
<name>A0A4V2UJD9_9GAMM</name>
<comment type="caution">
    <text evidence="6">The sequence shown here is derived from an EMBL/GenBank/DDBJ whole genome shotgun (WGS) entry which is preliminary data.</text>
</comment>
<evidence type="ECO:0000259" key="5">
    <source>
        <dbReference type="Pfam" id="PF25390"/>
    </source>
</evidence>
<dbReference type="Pfam" id="PF01833">
    <property type="entry name" value="TIG"/>
    <property type="match status" value="1"/>
</dbReference>
<dbReference type="InterPro" id="IPR013783">
    <property type="entry name" value="Ig-like_fold"/>
</dbReference>
<keyword evidence="7" id="KW-1185">Reference proteome</keyword>
<dbReference type="InterPro" id="IPR058923">
    <property type="entry name" value="RCC1-like_dom"/>
</dbReference>
<dbReference type="PROSITE" id="PS51257">
    <property type="entry name" value="PROKAR_LIPOPROTEIN"/>
    <property type="match status" value="1"/>
</dbReference>
<dbReference type="InterPro" id="IPR014756">
    <property type="entry name" value="Ig_E-set"/>
</dbReference>
<gene>
    <name evidence="6" type="ORF">BCF53_11265</name>
</gene>
<dbReference type="PANTHER" id="PTHR45982">
    <property type="entry name" value="REGULATOR OF CHROMOSOME CONDENSATION"/>
    <property type="match status" value="1"/>
</dbReference>
<protein>
    <submittedName>
        <fullName evidence="6">Alpha-tubulin suppressor-like RCC1 family protein</fullName>
    </submittedName>
</protein>
<feature type="signal peptide" evidence="3">
    <location>
        <begin position="1"/>
        <end position="23"/>
    </location>
</feature>
<organism evidence="6 7">
    <name type="scientific">Reinekea marinisedimentorum</name>
    <dbReference type="NCBI Taxonomy" id="230495"/>
    <lineage>
        <taxon>Bacteria</taxon>
        <taxon>Pseudomonadati</taxon>
        <taxon>Pseudomonadota</taxon>
        <taxon>Gammaproteobacteria</taxon>
        <taxon>Oceanospirillales</taxon>
        <taxon>Saccharospirillaceae</taxon>
        <taxon>Reinekea</taxon>
    </lineage>
</organism>
<dbReference type="Gene3D" id="2.60.40.10">
    <property type="entry name" value="Immunoglobulins"/>
    <property type="match status" value="1"/>
</dbReference>
<dbReference type="SUPFAM" id="SSF81296">
    <property type="entry name" value="E set domains"/>
    <property type="match status" value="1"/>
</dbReference>
<proteinExistence type="predicted"/>
<feature type="domain" description="IPT/TIG" evidence="4">
    <location>
        <begin position="34"/>
        <end position="102"/>
    </location>
</feature>
<dbReference type="Pfam" id="PF25390">
    <property type="entry name" value="WD40_RLD"/>
    <property type="match status" value="1"/>
</dbReference>
<keyword evidence="3" id="KW-0732">Signal</keyword>
<dbReference type="InterPro" id="IPR051553">
    <property type="entry name" value="Ran_GTPase-activating"/>
</dbReference>
<dbReference type="InterPro" id="IPR002909">
    <property type="entry name" value="IPT_dom"/>
</dbReference>
<dbReference type="Pfam" id="PF00415">
    <property type="entry name" value="RCC1"/>
    <property type="match status" value="1"/>
</dbReference>
<dbReference type="EMBL" id="SLZR01000012">
    <property type="protein sequence ID" value="TCS39780.1"/>
    <property type="molecule type" value="Genomic_DNA"/>
</dbReference>
<evidence type="ECO:0000256" key="2">
    <source>
        <dbReference type="ARBA" id="ARBA00022737"/>
    </source>
</evidence>
<dbReference type="RefSeq" id="WP_132702307.1">
    <property type="nucleotide sequence ID" value="NZ_SLZR01000012.1"/>
</dbReference>
<dbReference type="Gene3D" id="2.130.10.30">
    <property type="entry name" value="Regulator of chromosome condensation 1/beta-lactamase-inhibitor protein II"/>
    <property type="match status" value="3"/>
</dbReference>
<dbReference type="AlphaFoldDB" id="A0A4V2UJD9"/>
<dbReference type="InterPro" id="IPR009091">
    <property type="entry name" value="RCC1/BLIP-II"/>
</dbReference>